<organism evidence="1 2">
    <name type="scientific">Microcystis aeruginosa PCC 9432</name>
    <dbReference type="NCBI Taxonomy" id="1160280"/>
    <lineage>
        <taxon>Bacteria</taxon>
        <taxon>Bacillati</taxon>
        <taxon>Cyanobacteriota</taxon>
        <taxon>Cyanophyceae</taxon>
        <taxon>Oscillatoriophycideae</taxon>
        <taxon>Chroococcales</taxon>
        <taxon>Microcystaceae</taxon>
        <taxon>Microcystis</taxon>
    </lineage>
</organism>
<name>A0A822L8F3_MICAE</name>
<reference evidence="1 2" key="1">
    <citation type="submission" date="2012-04" db="EMBL/GenBank/DDBJ databases">
        <authorList>
            <person name="Genoscope - CEA"/>
        </authorList>
    </citation>
    <scope>NUCLEOTIDE SEQUENCE [LARGE SCALE GENOMIC DNA]</scope>
    <source>
        <strain evidence="1 2">9432</strain>
    </source>
</reference>
<evidence type="ECO:0000313" key="1">
    <source>
        <dbReference type="EMBL" id="CCH91327.1"/>
    </source>
</evidence>
<gene>
    <name evidence="1" type="ORF">MICCA_1310002</name>
</gene>
<comment type="caution">
    <text evidence="1">The sequence shown here is derived from an EMBL/GenBank/DDBJ whole genome shotgun (WGS) entry which is preliminary data.</text>
</comment>
<dbReference type="EMBL" id="CAIH01000037">
    <property type="protein sequence ID" value="CCH91327.1"/>
    <property type="molecule type" value="Genomic_DNA"/>
</dbReference>
<dbReference type="Proteomes" id="UP000005806">
    <property type="component" value="Unassembled WGS sequence"/>
</dbReference>
<sequence>MIMAVITFAAGASTIFAAIVIFDIDFVKWANCSAPFADRWDRQSAICRR</sequence>
<protein>
    <submittedName>
        <fullName evidence="1">Similarity</fullName>
    </submittedName>
</protein>
<accession>A0A822L8F3</accession>
<evidence type="ECO:0000313" key="2">
    <source>
        <dbReference type="Proteomes" id="UP000005806"/>
    </source>
</evidence>
<dbReference type="AlphaFoldDB" id="A0A822L8F3"/>
<proteinExistence type="predicted"/>